<keyword evidence="2" id="KW-1185">Reference proteome</keyword>
<comment type="caution">
    <text evidence="1">The sequence shown here is derived from an EMBL/GenBank/DDBJ whole genome shotgun (WGS) entry which is preliminary data.</text>
</comment>
<reference evidence="1 2" key="1">
    <citation type="submission" date="2019-06" db="EMBL/GenBank/DDBJ databases">
        <title>Genome of new Rhodobacteraceae sp. SM1903.</title>
        <authorList>
            <person name="Ren X."/>
        </authorList>
    </citation>
    <scope>NUCLEOTIDE SEQUENCE [LARGE SCALE GENOMIC DNA]</scope>
    <source>
        <strain evidence="1 2">SM1903</strain>
    </source>
</reference>
<organism evidence="1 2">
    <name type="scientific">Pelagovum pacificum</name>
    <dbReference type="NCBI Taxonomy" id="2588711"/>
    <lineage>
        <taxon>Bacteria</taxon>
        <taxon>Pseudomonadati</taxon>
        <taxon>Pseudomonadota</taxon>
        <taxon>Alphaproteobacteria</taxon>
        <taxon>Rhodobacterales</taxon>
        <taxon>Paracoccaceae</taxon>
        <taxon>Pelagovum</taxon>
    </lineage>
</organism>
<gene>
    <name evidence="1" type="ORF">FHY64_04065</name>
</gene>
<protein>
    <submittedName>
        <fullName evidence="1">Uncharacterized protein</fullName>
    </submittedName>
</protein>
<accession>A0A5C5GE51</accession>
<dbReference type="AlphaFoldDB" id="A0A5C5GE51"/>
<evidence type="ECO:0000313" key="1">
    <source>
        <dbReference type="EMBL" id="TNY32474.1"/>
    </source>
</evidence>
<evidence type="ECO:0000313" key="2">
    <source>
        <dbReference type="Proteomes" id="UP000314011"/>
    </source>
</evidence>
<dbReference type="EMBL" id="VFFF01000001">
    <property type="protein sequence ID" value="TNY32474.1"/>
    <property type="molecule type" value="Genomic_DNA"/>
</dbReference>
<name>A0A5C5GE51_9RHOB</name>
<dbReference type="Proteomes" id="UP000314011">
    <property type="component" value="Unassembled WGS sequence"/>
</dbReference>
<dbReference type="RefSeq" id="WP_198571759.1">
    <property type="nucleotide sequence ID" value="NZ_CP065915.1"/>
</dbReference>
<proteinExistence type="predicted"/>
<sequence length="116" mass="12728">MKKKVGKNRQRLGRMRVPAIIVSSDPTKYNLRGNFRGQAAYPTGVRSDQNAAFAERFVPVEGDSQPQILRRDPGFAVLDGQEQVVDREAHSSEVDEVGARLEAMAPVVAAGDQPRP</sequence>